<dbReference type="Pfam" id="PF02875">
    <property type="entry name" value="Mur_ligase_C"/>
    <property type="match status" value="1"/>
</dbReference>
<comment type="function">
    <text evidence="1">Catalyzes the ATP-dependent polymerization of arginine and aspartate to multi-L-arginyl-poly-L-aspartic acid (cyanophycin; a water-insoluble reserve polymer).</text>
</comment>
<evidence type="ECO:0000313" key="17">
    <source>
        <dbReference type="Proteomes" id="UP000184016"/>
    </source>
</evidence>
<dbReference type="Gene3D" id="3.40.1190.10">
    <property type="entry name" value="Mur-like, catalytic domain"/>
    <property type="match status" value="1"/>
</dbReference>
<dbReference type="InterPro" id="IPR004101">
    <property type="entry name" value="Mur_ligase_C"/>
</dbReference>
<accession>A0A1M6PHS5</accession>
<gene>
    <name evidence="16" type="ORF">SAMN05443507_10837</name>
</gene>
<evidence type="ECO:0000256" key="5">
    <source>
        <dbReference type="ARBA" id="ARBA00012968"/>
    </source>
</evidence>
<keyword evidence="8" id="KW-0436">Ligase</keyword>
<dbReference type="Pfam" id="PF13549">
    <property type="entry name" value="ATP-grasp_5"/>
    <property type="match status" value="1"/>
</dbReference>
<evidence type="ECO:0000313" key="16">
    <source>
        <dbReference type="EMBL" id="SHK07491.1"/>
    </source>
</evidence>
<dbReference type="GO" id="GO:0071160">
    <property type="term" value="F:cyanophycin synthetase activity (L-aspartate-adding)"/>
    <property type="evidence" value="ECO:0007669"/>
    <property type="project" value="UniProtKB-EC"/>
</dbReference>
<dbReference type="InterPro" id="IPR013221">
    <property type="entry name" value="Mur_ligase_cen"/>
</dbReference>
<keyword evidence="10 14" id="KW-0067">ATP-binding</keyword>
<dbReference type="InterPro" id="IPR044019">
    <property type="entry name" value="Cyanophycin_syn_N"/>
</dbReference>
<organism evidence="16 17">
    <name type="scientific">Alicyclobacillus tolerans</name>
    <dbReference type="NCBI Taxonomy" id="90970"/>
    <lineage>
        <taxon>Bacteria</taxon>
        <taxon>Bacillati</taxon>
        <taxon>Bacillota</taxon>
        <taxon>Bacilli</taxon>
        <taxon>Bacillales</taxon>
        <taxon>Alicyclobacillaceae</taxon>
        <taxon>Alicyclobacillus</taxon>
    </lineage>
</organism>
<proteinExistence type="inferred from homology"/>
<sequence>MRIVSVRHIEGPNLFLYKPILQARIHLEELTERESKEFPGFHERLLQLLPGLSEHHCAKGQPGGFLERLEEGTYFGHIVEHVCIELCTLLEIDVHYGKTLYADGPGIYNIVIECKAYAAQKFLLYKALECVENLLQGQAFPLQSVLQEAQDILAVTELGPSTKAILEAAERRDIPVRRIGGQSFLQLGYGRYCKRVVATITDNCSAVAVDIASDKELTKLVLEEAGIPVPRGDVAVTSEEAVQIWERLGQPVVVKPRYGNQGRGVSLDLNSPEEIQKAFDIAAEYSQEVVVEVYCRGQNLRLLCVGGEFAAASLRIPPYVEGDGQRTVSELIEILNEDPLRGIDHERPLTRVKVDEIVHQTLTRQGYSLDSVPQAGQQVWLRESANLSTGGHAKDITDQIHPLLKTLAARTARAVGLDVCGIDIVMDNPLAKPSSSNMAVIEVNAAPGIRMHQYPTQGRSRDVADAIVASLFPDNSNGRIPIVAITGTNGKTTTTRLIAHALERQGVRVGMTTTEGVYINGVQVMSGDTTGPRSARLVLSDPTVDVAVLETARGGICRGGLAYDLADVGVITNITADHLGQDGIDTLEDIVHVKSLVAECVKPTGCVVLNADDERVLSMRSRIKAKTALFSMQTQNHEIQLHLASGGTAYYLNRKQIVEAVGSFEYPIVSVEKIPLTVLGTAKFHVQNCLAATAALRHLGLTRQEVAAALLGFHANQHNTGRAMMYELPNRVRVILDYGHNPHGFACVTEWVKQLGAHHLIGVVGVPGDRADEVVYASSEVLAGCFDWTIVKEDADKRGRQPGEIAKMMAERMQSLAPQSALQIIEDELIAFQTALDKAKAGDMVVAFYEKLEPLLTELKSRQAKPLTQWQADAEQVPGYAMV</sequence>
<keyword evidence="9 14" id="KW-0547">Nucleotide-binding</keyword>
<evidence type="ECO:0000256" key="1">
    <source>
        <dbReference type="ARBA" id="ARBA00003184"/>
    </source>
</evidence>
<feature type="domain" description="ATP-grasp" evidence="15">
    <location>
        <begin position="219"/>
        <end position="472"/>
    </location>
</feature>
<name>A0A1M6PHS5_9BACL</name>
<evidence type="ECO:0000256" key="4">
    <source>
        <dbReference type="ARBA" id="ARBA00011738"/>
    </source>
</evidence>
<dbReference type="EC" id="6.3.2.29" evidence="6"/>
<dbReference type="PANTHER" id="PTHR23135:SF18">
    <property type="entry name" value="CYANOPHYCIN SYNTHETASE"/>
    <property type="match status" value="1"/>
</dbReference>
<evidence type="ECO:0000256" key="10">
    <source>
        <dbReference type="ARBA" id="ARBA00022840"/>
    </source>
</evidence>
<dbReference type="InterPro" id="IPR011810">
    <property type="entry name" value="Cya_phycin_syn"/>
</dbReference>
<dbReference type="PANTHER" id="PTHR23135">
    <property type="entry name" value="MUR LIGASE FAMILY MEMBER"/>
    <property type="match status" value="1"/>
</dbReference>
<evidence type="ECO:0000256" key="6">
    <source>
        <dbReference type="ARBA" id="ARBA00013005"/>
    </source>
</evidence>
<evidence type="ECO:0000259" key="15">
    <source>
        <dbReference type="PROSITE" id="PS50975"/>
    </source>
</evidence>
<comment type="subunit">
    <text evidence="4">Homodimer.</text>
</comment>
<dbReference type="Gene3D" id="3.30.1490.20">
    <property type="entry name" value="ATP-grasp fold, A domain"/>
    <property type="match status" value="1"/>
</dbReference>
<dbReference type="NCBIfam" id="TIGR02068">
    <property type="entry name" value="cya_phycin_syn"/>
    <property type="match status" value="1"/>
</dbReference>
<comment type="similarity">
    <text evidence="3">In the C-terminal section; belongs to the MurCDEF family.</text>
</comment>
<dbReference type="GO" id="GO:0046872">
    <property type="term" value="F:metal ion binding"/>
    <property type="evidence" value="ECO:0007669"/>
    <property type="project" value="InterPro"/>
</dbReference>
<dbReference type="SUPFAM" id="SSF53623">
    <property type="entry name" value="MurD-like peptide ligases, catalytic domain"/>
    <property type="match status" value="1"/>
</dbReference>
<dbReference type="GO" id="GO:0071161">
    <property type="term" value="F:cyanophycin synthetase activity (L-arginine-adding)"/>
    <property type="evidence" value="ECO:0007669"/>
    <property type="project" value="UniProtKB-EC"/>
</dbReference>
<protein>
    <recommendedName>
        <fullName evidence="7">Cyanophycin synthetase</fullName>
        <ecNumber evidence="6">6.3.2.29</ecNumber>
        <ecNumber evidence="5">6.3.2.30</ecNumber>
    </recommendedName>
    <alternativeName>
        <fullName evidence="11">Cyanophycin synthase</fullName>
    </alternativeName>
</protein>
<dbReference type="InterPro" id="IPR013815">
    <property type="entry name" value="ATP_grasp_subdomain_1"/>
</dbReference>
<dbReference type="Proteomes" id="UP000184016">
    <property type="component" value="Unassembled WGS sequence"/>
</dbReference>
<dbReference type="STRING" id="1830138.SAMN05443507_10837"/>
<comment type="catalytic activity">
    <reaction evidence="13">
        <text>[L-4-(L-arginin-2-N-yl)aspartate](n) + L-aspartate + ATP = [L-4-(L-arginin-2-N-yl)aspartate](n)-L-aspartate + ADP + phosphate + H(+)</text>
        <dbReference type="Rhea" id="RHEA:13277"/>
        <dbReference type="Rhea" id="RHEA-COMP:13728"/>
        <dbReference type="Rhea" id="RHEA-COMP:13733"/>
        <dbReference type="ChEBI" id="CHEBI:15378"/>
        <dbReference type="ChEBI" id="CHEBI:29991"/>
        <dbReference type="ChEBI" id="CHEBI:30616"/>
        <dbReference type="ChEBI" id="CHEBI:43474"/>
        <dbReference type="ChEBI" id="CHEBI:137986"/>
        <dbReference type="ChEBI" id="CHEBI:137990"/>
        <dbReference type="ChEBI" id="CHEBI:456216"/>
        <dbReference type="EC" id="6.3.2.29"/>
    </reaction>
</comment>
<dbReference type="OrthoDB" id="9803907at2"/>
<dbReference type="Pfam" id="PF18921">
    <property type="entry name" value="Cyanophycin_syn"/>
    <property type="match status" value="1"/>
</dbReference>
<evidence type="ECO:0000256" key="14">
    <source>
        <dbReference type="PROSITE-ProRule" id="PRU00409"/>
    </source>
</evidence>
<evidence type="ECO:0000256" key="2">
    <source>
        <dbReference type="ARBA" id="ARBA00004752"/>
    </source>
</evidence>
<evidence type="ECO:0000256" key="3">
    <source>
        <dbReference type="ARBA" id="ARBA00009060"/>
    </source>
</evidence>
<evidence type="ECO:0000256" key="12">
    <source>
        <dbReference type="ARBA" id="ARBA00048094"/>
    </source>
</evidence>
<dbReference type="Gene3D" id="3.30.470.20">
    <property type="entry name" value="ATP-grasp fold, B domain"/>
    <property type="match status" value="1"/>
</dbReference>
<dbReference type="Pfam" id="PF08443">
    <property type="entry name" value="RimK"/>
    <property type="match status" value="1"/>
</dbReference>
<dbReference type="RefSeq" id="WP_072873626.1">
    <property type="nucleotide sequence ID" value="NZ_FRAF01000008.1"/>
</dbReference>
<keyword evidence="17" id="KW-1185">Reference proteome</keyword>
<evidence type="ECO:0000256" key="13">
    <source>
        <dbReference type="ARBA" id="ARBA00048425"/>
    </source>
</evidence>
<dbReference type="NCBIfam" id="NF010623">
    <property type="entry name" value="PRK14016.1"/>
    <property type="match status" value="1"/>
</dbReference>
<dbReference type="GO" id="GO:0005524">
    <property type="term" value="F:ATP binding"/>
    <property type="evidence" value="ECO:0007669"/>
    <property type="project" value="UniProtKB-UniRule"/>
</dbReference>
<dbReference type="InterPro" id="IPR036565">
    <property type="entry name" value="Mur-like_cat_sf"/>
</dbReference>
<dbReference type="AlphaFoldDB" id="A0A1M6PHS5"/>
<evidence type="ECO:0000256" key="9">
    <source>
        <dbReference type="ARBA" id="ARBA00022741"/>
    </source>
</evidence>
<reference evidence="17" key="1">
    <citation type="submission" date="2016-11" db="EMBL/GenBank/DDBJ databases">
        <authorList>
            <person name="Varghese N."/>
            <person name="Submissions S."/>
        </authorList>
    </citation>
    <scope>NUCLEOTIDE SEQUENCE [LARGE SCALE GENOMIC DNA]</scope>
    <source>
        <strain evidence="17">USBA-503</strain>
    </source>
</reference>
<comment type="catalytic activity">
    <reaction evidence="12">
        <text>[L-4-(L-arginin-2-N-yl)aspartate](n)-L-aspartate + L-arginine + ATP = [L-4-(L-arginin-2-N-yl)aspartate](n+1) + ADP + phosphate + H(+)</text>
        <dbReference type="Rhea" id="RHEA:23888"/>
        <dbReference type="Rhea" id="RHEA-COMP:13732"/>
        <dbReference type="Rhea" id="RHEA-COMP:13733"/>
        <dbReference type="ChEBI" id="CHEBI:15378"/>
        <dbReference type="ChEBI" id="CHEBI:30616"/>
        <dbReference type="ChEBI" id="CHEBI:32682"/>
        <dbReference type="ChEBI" id="CHEBI:43474"/>
        <dbReference type="ChEBI" id="CHEBI:137986"/>
        <dbReference type="ChEBI" id="CHEBI:137990"/>
        <dbReference type="ChEBI" id="CHEBI:456216"/>
        <dbReference type="EC" id="6.3.2.30"/>
    </reaction>
</comment>
<dbReference type="InterPro" id="IPR011761">
    <property type="entry name" value="ATP-grasp"/>
</dbReference>
<evidence type="ECO:0000256" key="11">
    <source>
        <dbReference type="ARBA" id="ARBA00031353"/>
    </source>
</evidence>
<dbReference type="EMBL" id="FRAF01000008">
    <property type="protein sequence ID" value="SHK07491.1"/>
    <property type="molecule type" value="Genomic_DNA"/>
</dbReference>
<evidence type="ECO:0000256" key="7">
    <source>
        <dbReference type="ARBA" id="ARBA00022036"/>
    </source>
</evidence>
<dbReference type="EC" id="6.3.2.30" evidence="5"/>
<dbReference type="InterPro" id="IPR036615">
    <property type="entry name" value="Mur_ligase_C_dom_sf"/>
</dbReference>
<dbReference type="Gene3D" id="3.90.190.20">
    <property type="entry name" value="Mur ligase, C-terminal domain"/>
    <property type="match status" value="1"/>
</dbReference>
<evidence type="ECO:0000256" key="8">
    <source>
        <dbReference type="ARBA" id="ARBA00022598"/>
    </source>
</evidence>
<comment type="pathway">
    <text evidence="2">Cell wall biogenesis; peptidoglycan biosynthesis.</text>
</comment>
<dbReference type="Pfam" id="PF08245">
    <property type="entry name" value="Mur_ligase_M"/>
    <property type="match status" value="1"/>
</dbReference>
<dbReference type="SUPFAM" id="SSF56059">
    <property type="entry name" value="Glutathione synthetase ATP-binding domain-like"/>
    <property type="match status" value="1"/>
</dbReference>
<dbReference type="PROSITE" id="PS50975">
    <property type="entry name" value="ATP_GRASP"/>
    <property type="match status" value="1"/>
</dbReference>
<dbReference type="SUPFAM" id="SSF53244">
    <property type="entry name" value="MurD-like peptide ligases, peptide-binding domain"/>
    <property type="match status" value="1"/>
</dbReference>
<dbReference type="InterPro" id="IPR013651">
    <property type="entry name" value="ATP-grasp_RimK-type"/>
</dbReference>